<evidence type="ECO:0000313" key="3">
    <source>
        <dbReference type="EMBL" id="MFC6017965.1"/>
    </source>
</evidence>
<evidence type="ECO:0000313" key="4">
    <source>
        <dbReference type="Proteomes" id="UP001596203"/>
    </source>
</evidence>
<feature type="region of interest" description="Disordered" evidence="1">
    <location>
        <begin position="62"/>
        <end position="81"/>
    </location>
</feature>
<evidence type="ECO:0000256" key="1">
    <source>
        <dbReference type="SAM" id="MobiDB-lite"/>
    </source>
</evidence>
<keyword evidence="4" id="KW-1185">Reference proteome</keyword>
<gene>
    <name evidence="3" type="ORF">ACFP2T_17320</name>
</gene>
<comment type="caution">
    <text evidence="3">The sequence shown here is derived from an EMBL/GenBank/DDBJ whole genome shotgun (WGS) entry which is preliminary data.</text>
</comment>
<evidence type="ECO:0000256" key="2">
    <source>
        <dbReference type="SAM" id="Phobius"/>
    </source>
</evidence>
<feature type="region of interest" description="Disordered" evidence="1">
    <location>
        <begin position="164"/>
        <end position="184"/>
    </location>
</feature>
<keyword evidence="3" id="KW-0378">Hydrolase</keyword>
<keyword evidence="2" id="KW-1133">Transmembrane helix</keyword>
<dbReference type="RefSeq" id="WP_377422646.1">
    <property type="nucleotide sequence ID" value="NZ_JBHSPR010000010.1"/>
</dbReference>
<protein>
    <submittedName>
        <fullName evidence="3">Sialidase family protein</fullName>
        <ecNumber evidence="3">3.2.1.-</ecNumber>
    </submittedName>
</protein>
<dbReference type="EMBL" id="JBHSPR010000010">
    <property type="protein sequence ID" value="MFC6017965.1"/>
    <property type="molecule type" value="Genomic_DNA"/>
</dbReference>
<sequence>MTELRELFEDATQAPPPSRLLADEVYAAGRRRLRRRRAALGGSALAVAVCAMAATVVVAGTGTGPGPSPEDGAATAAPRTSPGVLPGSGRIQMIQAADAGHIYLGLSTCTAGPCKTRVQLVGSADGGRTWTERGTPIHLAHFAALAPDVLLGYVLPAPPSSVPPKLMASRDGGRSWQAPETGPAVPALPSGSFAVCWPDPDADPGGVMPAGTTLCTLRAFDPESNRVSPLVTQPGQNLADQQPIAESAGRLWAPGFERGTGRSAVATSPDGGRTWTEHVFADAPACPVDGCLAPLVAVGPGQVTYAVLNGASERAVYRYTSGQGWQRRTGVQQVPYELSDTGSYVTPDGSHVLYQYVENRGASEFGEYEFWASRGAGADYRPVELDGLPERSGRVSRARDGWLYARGTDDVSYGSTDGWHWVPLNRR</sequence>
<dbReference type="Gene3D" id="2.120.10.10">
    <property type="match status" value="1"/>
</dbReference>
<name>A0ABW1K8B0_9ACTN</name>
<proteinExistence type="predicted"/>
<dbReference type="Gene3D" id="2.130.10.10">
    <property type="entry name" value="YVTN repeat-like/Quinoprotein amine dehydrogenase"/>
    <property type="match status" value="1"/>
</dbReference>
<reference evidence="4" key="1">
    <citation type="journal article" date="2019" name="Int. J. Syst. Evol. Microbiol.">
        <title>The Global Catalogue of Microorganisms (GCM) 10K type strain sequencing project: providing services to taxonomists for standard genome sequencing and annotation.</title>
        <authorList>
            <consortium name="The Broad Institute Genomics Platform"/>
            <consortium name="The Broad Institute Genome Sequencing Center for Infectious Disease"/>
            <person name="Wu L."/>
            <person name="Ma J."/>
        </authorList>
    </citation>
    <scope>NUCLEOTIDE SEQUENCE [LARGE SCALE GENOMIC DNA]</scope>
    <source>
        <strain evidence="4">ZS-35-S2</strain>
    </source>
</reference>
<accession>A0ABW1K8B0</accession>
<dbReference type="Proteomes" id="UP001596203">
    <property type="component" value="Unassembled WGS sequence"/>
</dbReference>
<keyword evidence="2" id="KW-0472">Membrane</keyword>
<feature type="transmembrane region" description="Helical" evidence="2">
    <location>
        <begin position="38"/>
        <end position="59"/>
    </location>
</feature>
<keyword evidence="2" id="KW-0812">Transmembrane</keyword>
<dbReference type="SUPFAM" id="SSF110296">
    <property type="entry name" value="Oligoxyloglucan reducing end-specific cellobiohydrolase"/>
    <property type="match status" value="1"/>
</dbReference>
<dbReference type="InterPro" id="IPR015943">
    <property type="entry name" value="WD40/YVTN_repeat-like_dom_sf"/>
</dbReference>
<keyword evidence="3" id="KW-0326">Glycosidase</keyword>
<organism evidence="3 4">
    <name type="scientific">Plantactinospora solaniradicis</name>
    <dbReference type="NCBI Taxonomy" id="1723736"/>
    <lineage>
        <taxon>Bacteria</taxon>
        <taxon>Bacillati</taxon>
        <taxon>Actinomycetota</taxon>
        <taxon>Actinomycetes</taxon>
        <taxon>Micromonosporales</taxon>
        <taxon>Micromonosporaceae</taxon>
        <taxon>Plantactinospora</taxon>
    </lineage>
</organism>
<dbReference type="GO" id="GO:0016798">
    <property type="term" value="F:hydrolase activity, acting on glycosyl bonds"/>
    <property type="evidence" value="ECO:0007669"/>
    <property type="project" value="UniProtKB-KW"/>
</dbReference>
<dbReference type="CDD" id="cd15482">
    <property type="entry name" value="Sialidase_non-viral"/>
    <property type="match status" value="1"/>
</dbReference>
<dbReference type="EC" id="3.2.1.-" evidence="3"/>